<comment type="caution">
    <text evidence="11">The sequence shown here is derived from an EMBL/GenBank/DDBJ whole genome shotgun (WGS) entry which is preliminary data.</text>
</comment>
<organism evidence="11 12">
    <name type="scientific">Salinirubrum litoreum</name>
    <dbReference type="NCBI Taxonomy" id="1126234"/>
    <lineage>
        <taxon>Archaea</taxon>
        <taxon>Methanobacteriati</taxon>
        <taxon>Methanobacteriota</taxon>
        <taxon>Stenosarchaea group</taxon>
        <taxon>Halobacteria</taxon>
        <taxon>Halobacteriales</taxon>
        <taxon>Haloferacaceae</taxon>
        <taxon>Salinirubrum</taxon>
    </lineage>
</organism>
<evidence type="ECO:0000256" key="1">
    <source>
        <dbReference type="ARBA" id="ARBA00001933"/>
    </source>
</evidence>
<keyword evidence="2 5" id="KW-0210">Decarboxylase</keyword>
<dbReference type="SUPFAM" id="SSF51419">
    <property type="entry name" value="PLP-binding barrel"/>
    <property type="match status" value="1"/>
</dbReference>
<evidence type="ECO:0000256" key="4">
    <source>
        <dbReference type="ARBA" id="ARBA00023239"/>
    </source>
</evidence>
<dbReference type="InterPro" id="IPR022653">
    <property type="entry name" value="De-COase2_pyr-phos_BS"/>
</dbReference>
<evidence type="ECO:0000256" key="5">
    <source>
        <dbReference type="HAMAP-Rule" id="MF_02120"/>
    </source>
</evidence>
<evidence type="ECO:0000256" key="2">
    <source>
        <dbReference type="ARBA" id="ARBA00022793"/>
    </source>
</evidence>
<feature type="binding site" evidence="5">
    <location>
        <position position="295"/>
    </location>
    <ligand>
        <name>pyridoxal 5'-phosphate</name>
        <dbReference type="ChEBI" id="CHEBI:597326"/>
    </ligand>
</feature>
<accession>A0ABD5RA27</accession>
<dbReference type="NCBIfam" id="TIGR01048">
    <property type="entry name" value="lysA"/>
    <property type="match status" value="1"/>
</dbReference>
<feature type="binding site" evidence="5">
    <location>
        <position position="373"/>
    </location>
    <ligand>
        <name>substrate</name>
    </ligand>
</feature>
<keyword evidence="4 5" id="KW-0456">Lyase</keyword>
<keyword evidence="3 5" id="KW-0663">Pyridoxal phosphate</keyword>
<keyword evidence="5 8" id="KW-0457">Lysine biosynthesis</keyword>
<evidence type="ECO:0000256" key="7">
    <source>
        <dbReference type="PIRSR" id="PIRSR600183-50"/>
    </source>
</evidence>
<comment type="function">
    <text evidence="5">Specifically catalyzes the decarboxylation of meso-diaminopimelate (meso-DAP) to L-lysine.</text>
</comment>
<evidence type="ECO:0000256" key="3">
    <source>
        <dbReference type="ARBA" id="ARBA00022898"/>
    </source>
</evidence>
<dbReference type="InterPro" id="IPR000183">
    <property type="entry name" value="Orn/DAP/Arg_de-COase"/>
</dbReference>
<evidence type="ECO:0000259" key="10">
    <source>
        <dbReference type="Pfam" id="PF02784"/>
    </source>
</evidence>
<dbReference type="PROSITE" id="PS00878">
    <property type="entry name" value="ODR_DC_2_1"/>
    <property type="match status" value="1"/>
</dbReference>
<dbReference type="GO" id="GO:0008836">
    <property type="term" value="F:diaminopimelate decarboxylase activity"/>
    <property type="evidence" value="ECO:0007669"/>
    <property type="project" value="UniProtKB-UniRule"/>
</dbReference>
<dbReference type="GO" id="GO:0009089">
    <property type="term" value="P:lysine biosynthetic process via diaminopimelate"/>
    <property type="evidence" value="ECO:0007669"/>
    <property type="project" value="UniProtKB-UniRule"/>
</dbReference>
<feature type="binding site" evidence="5">
    <location>
        <position position="430"/>
    </location>
    <ligand>
        <name>pyridoxal 5'-phosphate</name>
        <dbReference type="ChEBI" id="CHEBI:597326"/>
    </ligand>
</feature>
<feature type="binding site" evidence="5">
    <location>
        <position position="402"/>
    </location>
    <ligand>
        <name>substrate</name>
    </ligand>
</feature>
<gene>
    <name evidence="5 11" type="primary">lysA</name>
    <name evidence="11" type="ORF">ACFPJ5_07240</name>
</gene>
<dbReference type="PANTHER" id="PTHR43727:SF2">
    <property type="entry name" value="GROUP IV DECARBOXYLASE"/>
    <property type="match status" value="1"/>
</dbReference>
<proteinExistence type="inferred from homology"/>
<feature type="domain" description="Orn/DAP/Arg decarboxylase 2 N-terminal" evidence="10">
    <location>
        <begin position="94"/>
        <end position="337"/>
    </location>
</feature>
<dbReference type="PRINTS" id="PR01179">
    <property type="entry name" value="ODADCRBXLASE"/>
</dbReference>
<dbReference type="Proteomes" id="UP001596201">
    <property type="component" value="Unassembled WGS sequence"/>
</dbReference>
<dbReference type="InterPro" id="IPR022644">
    <property type="entry name" value="De-COase2_N"/>
</dbReference>
<dbReference type="SUPFAM" id="SSF50621">
    <property type="entry name" value="Alanine racemase C-terminal domain-like"/>
    <property type="match status" value="1"/>
</dbReference>
<evidence type="ECO:0000313" key="12">
    <source>
        <dbReference type="Proteomes" id="UP001596201"/>
    </source>
</evidence>
<comment type="subunit">
    <text evidence="5">Homodimer.</text>
</comment>
<dbReference type="Gene3D" id="2.40.37.10">
    <property type="entry name" value="Lyase, Ornithine Decarboxylase, Chain A, domain 1"/>
    <property type="match status" value="1"/>
</dbReference>
<keyword evidence="5" id="KW-0028">Amino-acid biosynthesis</keyword>
<evidence type="ECO:0000256" key="6">
    <source>
        <dbReference type="NCBIfam" id="TIGR01048"/>
    </source>
</evidence>
<dbReference type="HAMAP" id="MF_02120">
    <property type="entry name" value="LysA"/>
    <property type="match status" value="1"/>
</dbReference>
<comment type="cofactor">
    <cofactor evidence="1 5 7 8">
        <name>pyridoxal 5'-phosphate</name>
        <dbReference type="ChEBI" id="CHEBI:597326"/>
    </cofactor>
</comment>
<feature type="binding site" evidence="5">
    <location>
        <begin position="330"/>
        <end position="333"/>
    </location>
    <ligand>
        <name>pyridoxal 5'-phosphate</name>
        <dbReference type="ChEBI" id="CHEBI:597326"/>
    </ligand>
</feature>
<dbReference type="CDD" id="cd06828">
    <property type="entry name" value="PLPDE_III_DapDC"/>
    <property type="match status" value="1"/>
</dbReference>
<dbReference type="Pfam" id="PF02784">
    <property type="entry name" value="Orn_Arg_deC_N"/>
    <property type="match status" value="1"/>
</dbReference>
<dbReference type="AlphaFoldDB" id="A0ABD5RA27"/>
<feature type="modified residue" description="N6-(pyridoxal phosphate)lysine" evidence="5 7">
    <location>
        <position position="117"/>
    </location>
</feature>
<keyword evidence="12" id="KW-1185">Reference proteome</keyword>
<comment type="similarity">
    <text evidence="5">Belongs to the Orn/Lys/Arg decarboxylase class-II family. LysA subfamily.</text>
</comment>
<sequence>MTHRDDAPGDDHDAVAGGHGDAPGDDHDDVHPGTHRGDVPPHNRAATDGGVGERRPPEGAAENPAVRRLADWDADRLRRLADDHGTPLYVIDLDRVRQNAARLEAAFPDADRRYAVKAHSGNAVLETIRETELDAECASAGEVKRALDAGFSGAEIQYTAVNPPSEDLDFVVDAWQEEPEITITAGAEDTVDRLRERGYDGRLCIRVNPGVGAGHHEKVRVGADAKFGVPYDRAEEIVADAADDFEVVGIHAHAGSGISGDDLQNHRELVRRMGDLARAVIADGTEIEFVDVGGGFGVPYREDEPPLDLDAVAAATREALGEVDAQLAVEPGRYLVADAGVLLTRINTVKNAPETTLVGVDAGMTTLLRPAMYDAYHALRSLAPDAPDRTVEPATVTGPICESSDVFCEDRPLPAPARDDLLAIGNAGAYGYEMASTYNTRPRPAEVALSGDDSRLARRRETLSDLTALEAR</sequence>
<feature type="binding site" evidence="5">
    <location>
        <position position="430"/>
    </location>
    <ligand>
        <name>substrate</name>
    </ligand>
</feature>
<reference evidence="11 12" key="1">
    <citation type="journal article" date="2019" name="Int. J. Syst. Evol. Microbiol.">
        <title>The Global Catalogue of Microorganisms (GCM) 10K type strain sequencing project: providing services to taxonomists for standard genome sequencing and annotation.</title>
        <authorList>
            <consortium name="The Broad Institute Genomics Platform"/>
            <consortium name="The Broad Institute Genome Sequencing Center for Infectious Disease"/>
            <person name="Wu L."/>
            <person name="Ma J."/>
        </authorList>
    </citation>
    <scope>NUCLEOTIDE SEQUENCE [LARGE SCALE GENOMIC DNA]</scope>
    <source>
        <strain evidence="11 12">CGMCC 1.12237</strain>
    </source>
</reference>
<feature type="binding site" evidence="5">
    <location>
        <position position="333"/>
    </location>
    <ligand>
        <name>substrate</name>
    </ligand>
</feature>
<dbReference type="PANTHER" id="PTHR43727">
    <property type="entry name" value="DIAMINOPIMELATE DECARBOXYLASE"/>
    <property type="match status" value="1"/>
</dbReference>
<dbReference type="PRINTS" id="PR01181">
    <property type="entry name" value="DAPDCRBXLASE"/>
</dbReference>
<evidence type="ECO:0000256" key="9">
    <source>
        <dbReference type="SAM" id="MobiDB-lite"/>
    </source>
</evidence>
<dbReference type="InterPro" id="IPR009006">
    <property type="entry name" value="Ala_racemase/Decarboxylase_C"/>
</dbReference>
<feature type="active site" description="Proton donor" evidence="7">
    <location>
        <position position="401"/>
    </location>
</feature>
<evidence type="ECO:0000256" key="8">
    <source>
        <dbReference type="RuleBase" id="RU003738"/>
    </source>
</evidence>
<dbReference type="GO" id="GO:0030170">
    <property type="term" value="F:pyridoxal phosphate binding"/>
    <property type="evidence" value="ECO:0007669"/>
    <property type="project" value="UniProtKB-UniRule"/>
</dbReference>
<feature type="region of interest" description="Disordered" evidence="9">
    <location>
        <begin position="1"/>
        <end position="66"/>
    </location>
</feature>
<feature type="compositionally biased region" description="Basic and acidic residues" evidence="9">
    <location>
        <begin position="1"/>
        <end position="14"/>
    </location>
</feature>
<dbReference type="InterPro" id="IPR029066">
    <property type="entry name" value="PLP-binding_barrel"/>
</dbReference>
<comment type="pathway">
    <text evidence="5 8">Amino-acid biosynthesis; L-lysine biosynthesis via DAP pathway; L-lysine from DL-2,6-diaminopimelate: step 1/1.</text>
</comment>
<protein>
    <recommendedName>
        <fullName evidence="5 6">Diaminopimelate decarboxylase</fullName>
        <shortName evidence="5">DAP decarboxylase</shortName>
        <shortName evidence="5">DAPDC</shortName>
        <ecNumber evidence="5 6">4.1.1.20</ecNumber>
    </recommendedName>
</protein>
<feature type="compositionally biased region" description="Basic and acidic residues" evidence="9">
    <location>
        <begin position="22"/>
        <end position="41"/>
    </location>
</feature>
<dbReference type="InterPro" id="IPR002986">
    <property type="entry name" value="DAP_deCOOHase_LysA"/>
</dbReference>
<comment type="catalytic activity">
    <reaction evidence="5 8">
        <text>meso-2,6-diaminopimelate + H(+) = L-lysine + CO2</text>
        <dbReference type="Rhea" id="RHEA:15101"/>
        <dbReference type="ChEBI" id="CHEBI:15378"/>
        <dbReference type="ChEBI" id="CHEBI:16526"/>
        <dbReference type="ChEBI" id="CHEBI:32551"/>
        <dbReference type="ChEBI" id="CHEBI:57791"/>
        <dbReference type="EC" id="4.1.1.20"/>
    </reaction>
</comment>
<dbReference type="EC" id="4.1.1.20" evidence="5 6"/>
<dbReference type="Gene3D" id="3.20.20.10">
    <property type="entry name" value="Alanine racemase"/>
    <property type="match status" value="1"/>
</dbReference>
<feature type="binding site" evidence="5">
    <location>
        <position position="369"/>
    </location>
    <ligand>
        <name>substrate</name>
    </ligand>
</feature>
<dbReference type="EMBL" id="JBHSKX010000001">
    <property type="protein sequence ID" value="MFC5366731.1"/>
    <property type="molecule type" value="Genomic_DNA"/>
</dbReference>
<name>A0ABD5RA27_9EURY</name>
<dbReference type="RefSeq" id="WP_227227933.1">
    <property type="nucleotide sequence ID" value="NZ_JAJCVJ010000001.1"/>
</dbReference>
<evidence type="ECO:0000313" key="11">
    <source>
        <dbReference type="EMBL" id="MFC5366731.1"/>
    </source>
</evidence>